<keyword evidence="2" id="KW-0378">Hydrolase</keyword>
<evidence type="ECO:0000256" key="2">
    <source>
        <dbReference type="ARBA" id="ARBA00022801"/>
    </source>
</evidence>
<dbReference type="SUPFAM" id="SSF55811">
    <property type="entry name" value="Nudix"/>
    <property type="match status" value="1"/>
</dbReference>
<sequence length="186" mass="21520">MLFYEETIKSTSIYKGNITEYVVEDVKLPDGKQAKREIVRHDSAAAVLPFTKDGELILVKQYRKAIDQISIEIPAGLQDKTDKDGMETAKRELEEETGYKAKKWSFVTSFYSTPGFTDEFLEIYEATDLYLAEDPLSQDEDENLELITASYEQAWDLYHKGLLRDSKTVFALFYWKMKKLDIKLGE</sequence>
<comment type="cofactor">
    <cofactor evidence="1">
        <name>Mg(2+)</name>
        <dbReference type="ChEBI" id="CHEBI:18420"/>
    </cofactor>
</comment>
<dbReference type="EMBL" id="BJUY01000013">
    <property type="protein sequence ID" value="GEK91542.1"/>
    <property type="molecule type" value="Genomic_DNA"/>
</dbReference>
<evidence type="ECO:0000313" key="5">
    <source>
        <dbReference type="Proteomes" id="UP000321662"/>
    </source>
</evidence>
<feature type="domain" description="Nudix hydrolase" evidence="3">
    <location>
        <begin position="39"/>
        <end position="171"/>
    </location>
</feature>
<gene>
    <name evidence="4" type="ORF">AKA01nite_11640</name>
</gene>
<protein>
    <submittedName>
        <fullName evidence="4">ADP-ribose pyrophosphatase</fullName>
    </submittedName>
</protein>
<dbReference type="GO" id="GO:0005829">
    <property type="term" value="C:cytosol"/>
    <property type="evidence" value="ECO:0007669"/>
    <property type="project" value="TreeGrafter"/>
</dbReference>
<organism evidence="4 5">
    <name type="scientific">Alkalibacterium kapii</name>
    <dbReference type="NCBI Taxonomy" id="426704"/>
    <lineage>
        <taxon>Bacteria</taxon>
        <taxon>Bacillati</taxon>
        <taxon>Bacillota</taxon>
        <taxon>Bacilli</taxon>
        <taxon>Lactobacillales</taxon>
        <taxon>Carnobacteriaceae</taxon>
        <taxon>Alkalibacterium</taxon>
    </lineage>
</organism>
<dbReference type="GO" id="GO:0019693">
    <property type="term" value="P:ribose phosphate metabolic process"/>
    <property type="evidence" value="ECO:0007669"/>
    <property type="project" value="TreeGrafter"/>
</dbReference>
<dbReference type="InterPro" id="IPR000086">
    <property type="entry name" value="NUDIX_hydrolase_dom"/>
</dbReference>
<keyword evidence="5" id="KW-1185">Reference proteome</keyword>
<reference evidence="4 5" key="1">
    <citation type="submission" date="2019-07" db="EMBL/GenBank/DDBJ databases">
        <title>Whole genome shotgun sequence of Alkalibacterium kapii NBRC 103247.</title>
        <authorList>
            <person name="Hosoyama A."/>
            <person name="Uohara A."/>
            <person name="Ohji S."/>
            <person name="Ichikawa N."/>
        </authorList>
    </citation>
    <scope>NUCLEOTIDE SEQUENCE [LARGE SCALE GENOMIC DNA]</scope>
    <source>
        <strain evidence="4 5">NBRC 103247</strain>
    </source>
</reference>
<comment type="caution">
    <text evidence="4">The sequence shown here is derived from an EMBL/GenBank/DDBJ whole genome shotgun (WGS) entry which is preliminary data.</text>
</comment>
<dbReference type="FunFam" id="3.90.79.10:FF:000024">
    <property type="entry name" value="ADP-ribose pyrophosphatase"/>
    <property type="match status" value="1"/>
</dbReference>
<accession>A0A511AV42</accession>
<evidence type="ECO:0000256" key="1">
    <source>
        <dbReference type="ARBA" id="ARBA00001946"/>
    </source>
</evidence>
<dbReference type="Proteomes" id="UP000321662">
    <property type="component" value="Unassembled WGS sequence"/>
</dbReference>
<dbReference type="PROSITE" id="PS51462">
    <property type="entry name" value="NUDIX"/>
    <property type="match status" value="1"/>
</dbReference>
<dbReference type="GO" id="GO:0006753">
    <property type="term" value="P:nucleoside phosphate metabolic process"/>
    <property type="evidence" value="ECO:0007669"/>
    <property type="project" value="TreeGrafter"/>
</dbReference>
<dbReference type="InterPro" id="IPR015797">
    <property type="entry name" value="NUDIX_hydrolase-like_dom_sf"/>
</dbReference>
<dbReference type="OrthoDB" id="9806150at2"/>
<dbReference type="Gene3D" id="3.90.79.10">
    <property type="entry name" value="Nucleoside Triphosphate Pyrophosphohydrolase"/>
    <property type="match status" value="1"/>
</dbReference>
<evidence type="ECO:0000313" key="4">
    <source>
        <dbReference type="EMBL" id="GEK91542.1"/>
    </source>
</evidence>
<dbReference type="GO" id="GO:0016787">
    <property type="term" value="F:hydrolase activity"/>
    <property type="evidence" value="ECO:0007669"/>
    <property type="project" value="UniProtKB-KW"/>
</dbReference>
<dbReference type="CDD" id="cd03424">
    <property type="entry name" value="NUDIX_ADPRase_Nudt5_UGPPase_Nudt14"/>
    <property type="match status" value="1"/>
</dbReference>
<name>A0A511AV42_9LACT</name>
<dbReference type="Pfam" id="PF00293">
    <property type="entry name" value="NUDIX"/>
    <property type="match status" value="1"/>
</dbReference>
<dbReference type="PANTHER" id="PTHR11839:SF18">
    <property type="entry name" value="NUDIX HYDROLASE DOMAIN-CONTAINING PROTEIN"/>
    <property type="match status" value="1"/>
</dbReference>
<dbReference type="AlphaFoldDB" id="A0A511AV42"/>
<proteinExistence type="predicted"/>
<dbReference type="PANTHER" id="PTHR11839">
    <property type="entry name" value="UDP/ADP-SUGAR PYROPHOSPHATASE"/>
    <property type="match status" value="1"/>
</dbReference>
<evidence type="ECO:0000259" key="3">
    <source>
        <dbReference type="PROSITE" id="PS51462"/>
    </source>
</evidence>